<sequence length="65" mass="7254">MSALTSRLFMNHIFYDVELLNPGGTQVQQHQHRAEGKLLRGEADEANTEPLGQQGTKQETTSIET</sequence>
<keyword evidence="3" id="KW-1185">Reference proteome</keyword>
<feature type="region of interest" description="Disordered" evidence="1">
    <location>
        <begin position="26"/>
        <end position="65"/>
    </location>
</feature>
<accession>A0A4Z2HEB3</accession>
<evidence type="ECO:0000256" key="1">
    <source>
        <dbReference type="SAM" id="MobiDB-lite"/>
    </source>
</evidence>
<evidence type="ECO:0000313" key="2">
    <source>
        <dbReference type="EMBL" id="TNN63951.1"/>
    </source>
</evidence>
<reference evidence="2 3" key="1">
    <citation type="submission" date="2019-03" db="EMBL/GenBank/DDBJ databases">
        <title>First draft genome of Liparis tanakae, snailfish: a comprehensive survey of snailfish specific genes.</title>
        <authorList>
            <person name="Kim W."/>
            <person name="Song I."/>
            <person name="Jeong J.-H."/>
            <person name="Kim D."/>
            <person name="Kim S."/>
            <person name="Ryu S."/>
            <person name="Song J.Y."/>
            <person name="Lee S.K."/>
        </authorList>
    </citation>
    <scope>NUCLEOTIDE SEQUENCE [LARGE SCALE GENOMIC DNA]</scope>
    <source>
        <tissue evidence="2">Muscle</tissue>
    </source>
</reference>
<dbReference type="Proteomes" id="UP000314294">
    <property type="component" value="Unassembled WGS sequence"/>
</dbReference>
<proteinExistence type="predicted"/>
<protein>
    <submittedName>
        <fullName evidence="2">Uncharacterized protein</fullName>
    </submittedName>
</protein>
<dbReference type="AlphaFoldDB" id="A0A4Z2HEB3"/>
<comment type="caution">
    <text evidence="2">The sequence shown here is derived from an EMBL/GenBank/DDBJ whole genome shotgun (WGS) entry which is preliminary data.</text>
</comment>
<name>A0A4Z2HEB3_9TELE</name>
<organism evidence="2 3">
    <name type="scientific">Liparis tanakae</name>
    <name type="common">Tanaka's snailfish</name>
    <dbReference type="NCBI Taxonomy" id="230148"/>
    <lineage>
        <taxon>Eukaryota</taxon>
        <taxon>Metazoa</taxon>
        <taxon>Chordata</taxon>
        <taxon>Craniata</taxon>
        <taxon>Vertebrata</taxon>
        <taxon>Euteleostomi</taxon>
        <taxon>Actinopterygii</taxon>
        <taxon>Neopterygii</taxon>
        <taxon>Teleostei</taxon>
        <taxon>Neoteleostei</taxon>
        <taxon>Acanthomorphata</taxon>
        <taxon>Eupercaria</taxon>
        <taxon>Perciformes</taxon>
        <taxon>Cottioidei</taxon>
        <taxon>Cottales</taxon>
        <taxon>Liparidae</taxon>
        <taxon>Liparis</taxon>
    </lineage>
</organism>
<dbReference type="EMBL" id="SRLO01000261">
    <property type="protein sequence ID" value="TNN63951.1"/>
    <property type="molecule type" value="Genomic_DNA"/>
</dbReference>
<feature type="compositionally biased region" description="Basic and acidic residues" evidence="1">
    <location>
        <begin position="32"/>
        <end position="43"/>
    </location>
</feature>
<evidence type="ECO:0000313" key="3">
    <source>
        <dbReference type="Proteomes" id="UP000314294"/>
    </source>
</evidence>
<feature type="compositionally biased region" description="Polar residues" evidence="1">
    <location>
        <begin position="50"/>
        <end position="65"/>
    </location>
</feature>
<gene>
    <name evidence="2" type="ORF">EYF80_025793</name>
</gene>